<evidence type="ECO:0000313" key="11">
    <source>
        <dbReference type="Proteomes" id="UP000594042"/>
    </source>
</evidence>
<evidence type="ECO:0000256" key="4">
    <source>
        <dbReference type="ARBA" id="ARBA00023052"/>
    </source>
</evidence>
<evidence type="ECO:0000256" key="2">
    <source>
        <dbReference type="ARBA" id="ARBA00022723"/>
    </source>
</evidence>
<keyword evidence="2 6" id="KW-0479">Metal-binding</keyword>
<accession>A0A7G1HWN0</accession>
<keyword evidence="11" id="KW-1185">Reference proteome</keyword>
<keyword evidence="3 6" id="KW-0460">Magnesium</keyword>
<dbReference type="NCBIfam" id="TIGR00173">
    <property type="entry name" value="menD"/>
    <property type="match status" value="1"/>
</dbReference>
<dbReference type="AlphaFoldDB" id="A0A7G1HWN0"/>
<evidence type="ECO:0000256" key="5">
    <source>
        <dbReference type="ARBA" id="ARBA00023211"/>
    </source>
</evidence>
<comment type="cofactor">
    <cofactor evidence="6">
        <name>thiamine diphosphate</name>
        <dbReference type="ChEBI" id="CHEBI:58937"/>
    </cofactor>
    <text evidence="6">Binds 1 thiamine pyrophosphate per subunit.</text>
</comment>
<evidence type="ECO:0000256" key="1">
    <source>
        <dbReference type="ARBA" id="ARBA00022679"/>
    </source>
</evidence>
<comment type="pathway">
    <text evidence="6">Quinol/quinone metabolism; menaquinone biosynthesis.</text>
</comment>
<comment type="catalytic activity">
    <reaction evidence="6">
        <text>isochorismate + 2-oxoglutarate + H(+) = 5-enolpyruvoyl-6-hydroxy-2-succinyl-cyclohex-3-ene-1-carboxylate + CO2</text>
        <dbReference type="Rhea" id="RHEA:25593"/>
        <dbReference type="ChEBI" id="CHEBI:15378"/>
        <dbReference type="ChEBI" id="CHEBI:16526"/>
        <dbReference type="ChEBI" id="CHEBI:16810"/>
        <dbReference type="ChEBI" id="CHEBI:29780"/>
        <dbReference type="ChEBI" id="CHEBI:58818"/>
        <dbReference type="EC" id="2.2.1.9"/>
    </reaction>
</comment>
<feature type="domain" description="Menaquinone biosynthesis protein MenD middle" evidence="9">
    <location>
        <begin position="230"/>
        <end position="329"/>
    </location>
</feature>
<dbReference type="RefSeq" id="WP_200755851.1">
    <property type="nucleotide sequence ID" value="NZ_AP023322.1"/>
</dbReference>
<dbReference type="GO" id="GO:0009234">
    <property type="term" value="P:menaquinone biosynthetic process"/>
    <property type="evidence" value="ECO:0007669"/>
    <property type="project" value="UniProtKB-UniRule"/>
</dbReference>
<evidence type="ECO:0000259" key="7">
    <source>
        <dbReference type="Pfam" id="PF02775"/>
    </source>
</evidence>
<evidence type="ECO:0000313" key="10">
    <source>
        <dbReference type="EMBL" id="BCI63212.1"/>
    </source>
</evidence>
<keyword evidence="6" id="KW-0474">Menaquinone biosynthesis</keyword>
<protein>
    <recommendedName>
        <fullName evidence="6">2-succinyl-5-enolpyruvyl-6-hydroxy-3-cyclohexene-1-carboxylate synthase</fullName>
        <shortName evidence="6">SEPHCHC synthase</shortName>
        <ecNumber evidence="6">2.2.1.9</ecNumber>
    </recommendedName>
    <alternativeName>
        <fullName evidence="6">Menaquinone biosynthesis protein MenD</fullName>
    </alternativeName>
</protein>
<gene>
    <name evidence="6 10" type="primary">menD</name>
    <name evidence="10" type="ORF">Cop2CBH44_15650</name>
</gene>
<comment type="similarity">
    <text evidence="6">Belongs to the TPP enzyme family. MenD subfamily.</text>
</comment>
<dbReference type="EMBL" id="AP023322">
    <property type="protein sequence ID" value="BCI63212.1"/>
    <property type="molecule type" value="Genomic_DNA"/>
</dbReference>
<keyword evidence="1 6" id="KW-0808">Transferase</keyword>
<dbReference type="KEGG" id="copr:Cop2CBH44_15650"/>
<evidence type="ECO:0000256" key="6">
    <source>
        <dbReference type="HAMAP-Rule" id="MF_01659"/>
    </source>
</evidence>
<dbReference type="CDD" id="cd07037">
    <property type="entry name" value="TPP_PYR_MenD"/>
    <property type="match status" value="1"/>
</dbReference>
<feature type="domain" description="Thiamine pyrophosphate enzyme N-terminal TPP-binding" evidence="8">
    <location>
        <begin position="7"/>
        <end position="118"/>
    </location>
</feature>
<dbReference type="GO" id="GO:0070204">
    <property type="term" value="F:2-succinyl-5-enolpyruvyl-6-hydroxy-3-cyclohexene-1-carboxylic-acid synthase activity"/>
    <property type="evidence" value="ECO:0007669"/>
    <property type="project" value="UniProtKB-UniRule"/>
</dbReference>
<dbReference type="Pfam" id="PF02776">
    <property type="entry name" value="TPP_enzyme_N"/>
    <property type="match status" value="1"/>
</dbReference>
<evidence type="ECO:0000259" key="9">
    <source>
        <dbReference type="Pfam" id="PF16582"/>
    </source>
</evidence>
<dbReference type="InterPro" id="IPR032264">
    <property type="entry name" value="MenD_middle"/>
</dbReference>
<evidence type="ECO:0000259" key="8">
    <source>
        <dbReference type="Pfam" id="PF02776"/>
    </source>
</evidence>
<dbReference type="Pfam" id="PF02775">
    <property type="entry name" value="TPP_enzyme_C"/>
    <property type="match status" value="1"/>
</dbReference>
<sequence length="560" mass="63155">METTDKTGCKILVELLVQKGIKRVVLSPGSRNAPLIIAFVREPRIEHFIVLDERSAAFIALGMAQQSGDPVVLACTSGTALLNYAPAVAEAFYQHLPLVVISADRPEEWIDQNDSQTIRQRDVFRNYVKASYSFPAEINCNDEHWYINRMINEAVNLSQDGLPGPVHINIPLREPLYRVKNYENSELERTVNTLYAEQQIGKEMMAELANTVASYKKVMVLASFGTPDMTLNKALEAIADCCNIVVLTETVANLSSHKFIQTIDRVLSAMTQDEKKSLAPELLITFGGSLISKMVKTWLRNYRPIEHWHISPSNHIVDTMQCLTRHIAVQPYGFWRQLSGCIKDGGSNYAELWQNLKLRATYSHSKYIDTIPWCDLKAFSQLLPAIPEGTVLQLSNSTPVRYAQLFEYEQVKRVDCNRGTSGIDGATSTAVGASWVNEEKTIFITGDMGFLYDSNALWSHYVTPKLKIVVMCNDGGGIFRFIQGPSELPELEEFFETYRQVDVEGFARLHGFSCWSVFEEQALQNVLPAFFAEKESASILAVHTPREVNDRILNGYFKRK</sequence>
<dbReference type="UniPathway" id="UPA01057">
    <property type="reaction ID" value="UER00164"/>
</dbReference>
<dbReference type="PIRSF" id="PIRSF004983">
    <property type="entry name" value="MenD"/>
    <property type="match status" value="1"/>
</dbReference>
<dbReference type="InterPro" id="IPR029061">
    <property type="entry name" value="THDP-binding"/>
</dbReference>
<dbReference type="UniPathway" id="UPA00079"/>
<dbReference type="GO" id="GO:0000287">
    <property type="term" value="F:magnesium ion binding"/>
    <property type="evidence" value="ECO:0007669"/>
    <property type="project" value="UniProtKB-UniRule"/>
</dbReference>
<dbReference type="InterPro" id="IPR004433">
    <property type="entry name" value="MenaQ_synth_MenD"/>
</dbReference>
<feature type="domain" description="Thiamine pyrophosphate enzyme TPP-binding" evidence="7">
    <location>
        <begin position="403"/>
        <end position="537"/>
    </location>
</feature>
<dbReference type="Proteomes" id="UP000594042">
    <property type="component" value="Chromosome"/>
</dbReference>
<comment type="function">
    <text evidence="6">Catalyzes the thiamine diphosphate-dependent decarboxylation of 2-oxoglutarate and the subsequent addition of the resulting succinic semialdehyde-thiamine pyrophosphate anion to isochorismate to yield 2-succinyl-5-enolpyruvyl-6-hydroxy-3-cyclohexene-1-carboxylate (SEPHCHC).</text>
</comment>
<reference evidence="11" key="1">
    <citation type="submission" date="2020-07" db="EMBL/GenBank/DDBJ databases">
        <title>Complete genome sequencing of Coprobacter sp. strain 2CBH44.</title>
        <authorList>
            <person name="Sakamoto M."/>
            <person name="Murakami T."/>
            <person name="Mori H."/>
        </authorList>
    </citation>
    <scope>NUCLEOTIDE SEQUENCE [LARGE SCALE GENOMIC DNA]</scope>
    <source>
        <strain evidence="11">2CBH44</strain>
    </source>
</reference>
<dbReference type="SUPFAM" id="SSF52518">
    <property type="entry name" value="Thiamin diphosphate-binding fold (THDP-binding)"/>
    <property type="match status" value="2"/>
</dbReference>
<evidence type="ECO:0000256" key="3">
    <source>
        <dbReference type="ARBA" id="ARBA00022842"/>
    </source>
</evidence>
<dbReference type="PANTHER" id="PTHR42916:SF1">
    <property type="entry name" value="PROTEIN PHYLLO, CHLOROPLASTIC"/>
    <property type="match status" value="1"/>
</dbReference>
<dbReference type="InterPro" id="IPR011766">
    <property type="entry name" value="TPP_enzyme_TPP-bd"/>
</dbReference>
<keyword evidence="4 6" id="KW-0786">Thiamine pyrophosphate</keyword>
<proteinExistence type="inferred from homology"/>
<dbReference type="Gene3D" id="3.40.50.970">
    <property type="match status" value="2"/>
</dbReference>
<dbReference type="InterPro" id="IPR012001">
    <property type="entry name" value="Thiamin_PyroP_enz_TPP-bd_dom"/>
</dbReference>
<dbReference type="GO" id="GO:0030976">
    <property type="term" value="F:thiamine pyrophosphate binding"/>
    <property type="evidence" value="ECO:0007669"/>
    <property type="project" value="UniProtKB-UniRule"/>
</dbReference>
<dbReference type="PANTHER" id="PTHR42916">
    <property type="entry name" value="2-SUCCINYL-5-ENOLPYRUVYL-6-HYDROXY-3-CYCLOHEXENE-1-CARBOXYLATE SYNTHASE"/>
    <property type="match status" value="1"/>
</dbReference>
<comment type="subunit">
    <text evidence="6">Homodimer.</text>
</comment>
<organism evidence="10 11">
    <name type="scientific">Coprobacter secundus subsp. similis</name>
    <dbReference type="NCBI Taxonomy" id="2751153"/>
    <lineage>
        <taxon>Bacteria</taxon>
        <taxon>Pseudomonadati</taxon>
        <taxon>Bacteroidota</taxon>
        <taxon>Bacteroidia</taxon>
        <taxon>Bacteroidales</taxon>
        <taxon>Barnesiellaceae</taxon>
        <taxon>Coprobacter</taxon>
    </lineage>
</organism>
<dbReference type="Gene3D" id="3.40.50.1220">
    <property type="entry name" value="TPP-binding domain"/>
    <property type="match status" value="1"/>
</dbReference>
<comment type="cofactor">
    <cofactor evidence="6">
        <name>Mg(2+)</name>
        <dbReference type="ChEBI" id="CHEBI:18420"/>
    </cofactor>
    <cofactor evidence="6">
        <name>Mn(2+)</name>
        <dbReference type="ChEBI" id="CHEBI:29035"/>
    </cofactor>
</comment>
<dbReference type="HAMAP" id="MF_01659">
    <property type="entry name" value="MenD"/>
    <property type="match status" value="1"/>
</dbReference>
<name>A0A7G1HWN0_9BACT</name>
<dbReference type="GO" id="GO:0030145">
    <property type="term" value="F:manganese ion binding"/>
    <property type="evidence" value="ECO:0007669"/>
    <property type="project" value="UniProtKB-UniRule"/>
</dbReference>
<dbReference type="Pfam" id="PF16582">
    <property type="entry name" value="TPP_enzyme_M_2"/>
    <property type="match status" value="1"/>
</dbReference>
<dbReference type="EC" id="2.2.1.9" evidence="6"/>
<keyword evidence="5 6" id="KW-0464">Manganese</keyword>
<comment type="pathway">
    <text evidence="6">Quinol/quinone metabolism; 1,4-dihydroxy-2-naphthoate biosynthesis; 1,4-dihydroxy-2-naphthoate from chorismate: step 2/7.</text>
</comment>